<dbReference type="GO" id="GO:0016614">
    <property type="term" value="F:oxidoreductase activity, acting on CH-OH group of donors"/>
    <property type="evidence" value="ECO:0007669"/>
    <property type="project" value="InterPro"/>
</dbReference>
<dbReference type="InParanoid" id="A0A074YDH3"/>
<feature type="binding site" evidence="6">
    <location>
        <position position="110"/>
    </location>
    <ligand>
        <name>FAD</name>
        <dbReference type="ChEBI" id="CHEBI:57692"/>
    </ligand>
</feature>
<feature type="domain" description="Glucose-methanol-choline oxidoreductase N-terminal" evidence="9">
    <location>
        <begin position="104"/>
        <end position="127"/>
    </location>
</feature>
<sequence length="608" mass="65209">MTRSWLLYLPAFCIGNFASPLIGSVQYDYIIVGGGTAGCVLANRLSADPSISVALIEAGPTVFNDSRVLSISPSGPAWGTELDWNYTTIPQIHVNNAVLTYHAGRDIGGTSTINGMVYLRPTAEELDSWPVLGNHGYSWDSLLPYFKKSEHLQLPTEPRSLSEASYEAAFHGFAGPVKVGWGNDLDPAAGFGQALNTSFQALGVGWNVDPNSGNTTGIGLFPIEKDTVLQIRQDSARSYYLPVMDRPNLHAFTNTTALNIDLDNSKAHHGPKRPFRAKAVNVSLPSGKKQTLYSKQEIILSAGTYRTPGLLEQSGIGNPSVLRNLSITPKVILPGVGAHVQDQWLVGIIYNTNITIDSVTAGYNSNPVTVALTAADLFGDDLEATAAQLYRDIPSYARTLSEASNGAISVQAQEQILRLRARLILKDNVGTGSCSFGNYGGNCWVTLPLSTGNVHSSSDPSNPRINPNFMQLPWDILVTQRLISTLRKVLSSPPVQLALGPSANVELSPGLANVPLNATLSQWTSFFQAALAPVWHAVGSAGMRRRDWGGVVDTKFRVYGVQGLRIVDASVIPVEVNGNPTSLIYALAEKAAEDILADCGRGGKGKGW</sequence>
<dbReference type="InterPro" id="IPR012132">
    <property type="entry name" value="GMC_OxRdtase"/>
</dbReference>
<evidence type="ECO:0000256" key="4">
    <source>
        <dbReference type="ARBA" id="ARBA00022827"/>
    </source>
</evidence>
<proteinExistence type="inferred from homology"/>
<evidence type="ECO:0000256" key="8">
    <source>
        <dbReference type="SAM" id="SignalP"/>
    </source>
</evidence>
<keyword evidence="4 6" id="KW-0274">FAD</keyword>
<dbReference type="GeneID" id="25366421"/>
<dbReference type="InterPro" id="IPR007867">
    <property type="entry name" value="GMC_OxRtase_C"/>
</dbReference>
<dbReference type="AlphaFoldDB" id="A0A074YDH3"/>
<dbReference type="GO" id="GO:0050660">
    <property type="term" value="F:flavin adenine dinucleotide binding"/>
    <property type="evidence" value="ECO:0007669"/>
    <property type="project" value="InterPro"/>
</dbReference>
<evidence type="ECO:0000256" key="3">
    <source>
        <dbReference type="ARBA" id="ARBA00022630"/>
    </source>
</evidence>
<feature type="domain" description="Glucose-methanol-choline oxidoreductase N-terminal" evidence="10">
    <location>
        <begin position="303"/>
        <end position="317"/>
    </location>
</feature>
<dbReference type="InterPro" id="IPR027424">
    <property type="entry name" value="Glucose_Oxidase_domain_2"/>
</dbReference>
<dbReference type="Gene3D" id="4.10.450.10">
    <property type="entry name" value="Glucose Oxidase, domain 2"/>
    <property type="match status" value="1"/>
</dbReference>
<evidence type="ECO:0000259" key="10">
    <source>
        <dbReference type="PROSITE" id="PS00624"/>
    </source>
</evidence>
<dbReference type="Pfam" id="PF05199">
    <property type="entry name" value="GMC_oxred_C"/>
    <property type="match status" value="1"/>
</dbReference>
<feature type="chain" id="PRO_5001704729" evidence="8">
    <location>
        <begin position="19"/>
        <end position="608"/>
    </location>
</feature>
<protein>
    <submittedName>
        <fullName evidence="11">GMC oxidoreductase</fullName>
    </submittedName>
</protein>
<dbReference type="STRING" id="1043005.A0A074YDH3"/>
<accession>A0A074YDH3</accession>
<evidence type="ECO:0000256" key="2">
    <source>
        <dbReference type="ARBA" id="ARBA00010790"/>
    </source>
</evidence>
<dbReference type="OMA" id="FNITHES"/>
<dbReference type="OrthoDB" id="269227at2759"/>
<dbReference type="Proteomes" id="UP000030641">
    <property type="component" value="Unassembled WGS sequence"/>
</dbReference>
<evidence type="ECO:0000259" key="9">
    <source>
        <dbReference type="PROSITE" id="PS00623"/>
    </source>
</evidence>
<dbReference type="RefSeq" id="XP_013344238.1">
    <property type="nucleotide sequence ID" value="XM_013488784.1"/>
</dbReference>
<evidence type="ECO:0000256" key="6">
    <source>
        <dbReference type="PIRSR" id="PIRSR000137-2"/>
    </source>
</evidence>
<evidence type="ECO:0000256" key="5">
    <source>
        <dbReference type="ARBA" id="ARBA00023002"/>
    </source>
</evidence>
<dbReference type="PROSITE" id="PS00624">
    <property type="entry name" value="GMC_OXRED_2"/>
    <property type="match status" value="1"/>
</dbReference>
<dbReference type="Gene3D" id="3.50.50.60">
    <property type="entry name" value="FAD/NAD(P)-binding domain"/>
    <property type="match status" value="1"/>
</dbReference>
<dbReference type="InterPro" id="IPR000172">
    <property type="entry name" value="GMC_OxRdtase_N"/>
</dbReference>
<dbReference type="PANTHER" id="PTHR11552">
    <property type="entry name" value="GLUCOSE-METHANOL-CHOLINE GMC OXIDOREDUCTASE"/>
    <property type="match status" value="1"/>
</dbReference>
<gene>
    <name evidence="11" type="ORF">AUEXF2481DRAFT_39719</name>
</gene>
<dbReference type="HOGENOM" id="CLU_002865_6_1_1"/>
<reference evidence="11 12" key="1">
    <citation type="journal article" date="2014" name="BMC Genomics">
        <title>Genome sequencing of four Aureobasidium pullulans varieties: biotechnological potential, stress tolerance, and description of new species.</title>
        <authorList>
            <person name="Gostin Ar C."/>
            <person name="Ohm R.A."/>
            <person name="Kogej T."/>
            <person name="Sonjak S."/>
            <person name="Turk M."/>
            <person name="Zajc J."/>
            <person name="Zalar P."/>
            <person name="Grube M."/>
            <person name="Sun H."/>
            <person name="Han J."/>
            <person name="Sharma A."/>
            <person name="Chiniquy J."/>
            <person name="Ngan C.Y."/>
            <person name="Lipzen A."/>
            <person name="Barry K."/>
            <person name="Grigoriev I.V."/>
            <person name="Gunde-Cimerman N."/>
        </authorList>
    </citation>
    <scope>NUCLEOTIDE SEQUENCE [LARGE SCALE GENOMIC DNA]</scope>
    <source>
        <strain evidence="11 12">EXF-2481</strain>
    </source>
</reference>
<feature type="binding site" evidence="6">
    <location>
        <begin position="114"/>
        <end position="117"/>
    </location>
    <ligand>
        <name>FAD</name>
        <dbReference type="ChEBI" id="CHEBI:57692"/>
    </ligand>
</feature>
<dbReference type="PROSITE" id="PS00623">
    <property type="entry name" value="GMC_OXRED_1"/>
    <property type="match status" value="1"/>
</dbReference>
<organism evidence="11 12">
    <name type="scientific">Aureobasidium subglaciale (strain EXF-2481)</name>
    <name type="common">Aureobasidium pullulans var. subglaciale</name>
    <dbReference type="NCBI Taxonomy" id="1043005"/>
    <lineage>
        <taxon>Eukaryota</taxon>
        <taxon>Fungi</taxon>
        <taxon>Dikarya</taxon>
        <taxon>Ascomycota</taxon>
        <taxon>Pezizomycotina</taxon>
        <taxon>Dothideomycetes</taxon>
        <taxon>Dothideomycetidae</taxon>
        <taxon>Dothideales</taxon>
        <taxon>Saccotheciaceae</taxon>
        <taxon>Aureobasidium</taxon>
    </lineage>
</organism>
<comment type="similarity">
    <text evidence="2 7">Belongs to the GMC oxidoreductase family.</text>
</comment>
<feature type="binding site" evidence="6">
    <location>
        <begin position="535"/>
        <end position="536"/>
    </location>
    <ligand>
        <name>FAD</name>
        <dbReference type="ChEBI" id="CHEBI:57692"/>
    </ligand>
</feature>
<dbReference type="SUPFAM" id="SSF54373">
    <property type="entry name" value="FAD-linked reductases, C-terminal domain"/>
    <property type="match status" value="1"/>
</dbReference>
<dbReference type="PIRSF" id="PIRSF000137">
    <property type="entry name" value="Alcohol_oxidase"/>
    <property type="match status" value="1"/>
</dbReference>
<evidence type="ECO:0000256" key="1">
    <source>
        <dbReference type="ARBA" id="ARBA00001974"/>
    </source>
</evidence>
<name>A0A074YDH3_AURSE</name>
<keyword evidence="12" id="KW-1185">Reference proteome</keyword>
<comment type="cofactor">
    <cofactor evidence="1 6">
        <name>FAD</name>
        <dbReference type="ChEBI" id="CHEBI:57692"/>
    </cofactor>
</comment>
<dbReference type="EMBL" id="KL584758">
    <property type="protein sequence ID" value="KEQ95868.1"/>
    <property type="molecule type" value="Genomic_DNA"/>
</dbReference>
<dbReference type="InterPro" id="IPR036188">
    <property type="entry name" value="FAD/NAD-bd_sf"/>
</dbReference>
<keyword evidence="5" id="KW-0560">Oxidoreductase</keyword>
<dbReference type="Pfam" id="PF00732">
    <property type="entry name" value="GMC_oxred_N"/>
    <property type="match status" value="1"/>
</dbReference>
<dbReference type="SUPFAM" id="SSF51905">
    <property type="entry name" value="FAD/NAD(P)-binding domain"/>
    <property type="match status" value="1"/>
</dbReference>
<feature type="signal peptide" evidence="8">
    <location>
        <begin position="1"/>
        <end position="18"/>
    </location>
</feature>
<keyword evidence="8" id="KW-0732">Signal</keyword>
<evidence type="ECO:0000313" key="12">
    <source>
        <dbReference type="Proteomes" id="UP000030641"/>
    </source>
</evidence>
<evidence type="ECO:0000256" key="7">
    <source>
        <dbReference type="RuleBase" id="RU003968"/>
    </source>
</evidence>
<keyword evidence="3 7" id="KW-0285">Flavoprotein</keyword>
<dbReference type="PANTHER" id="PTHR11552:SF201">
    <property type="entry name" value="GLUCOSE-METHANOL-CHOLINE OXIDOREDUCTASE N-TERMINAL DOMAIN-CONTAINING PROTEIN"/>
    <property type="match status" value="1"/>
</dbReference>
<evidence type="ECO:0000313" key="11">
    <source>
        <dbReference type="EMBL" id="KEQ95868.1"/>
    </source>
</evidence>
<dbReference type="Gene3D" id="3.30.560.10">
    <property type="entry name" value="Glucose Oxidase, domain 3"/>
    <property type="match status" value="1"/>
</dbReference>